<dbReference type="InParanoid" id="A0A2K1QN77"/>
<dbReference type="Pfam" id="PF05057">
    <property type="entry name" value="DUF676"/>
    <property type="match status" value="1"/>
</dbReference>
<dbReference type="Proteomes" id="UP000243797">
    <property type="component" value="Unassembled WGS sequence"/>
</dbReference>
<dbReference type="GO" id="GO:0004622">
    <property type="term" value="F:phosphatidylcholine lysophospholipase activity"/>
    <property type="evidence" value="ECO:0007669"/>
    <property type="project" value="TreeGrafter"/>
</dbReference>
<evidence type="ECO:0000313" key="6">
    <source>
        <dbReference type="EMBL" id="PNS16584.1"/>
    </source>
</evidence>
<dbReference type="InterPro" id="IPR007751">
    <property type="entry name" value="DUF676_lipase-like"/>
</dbReference>
<dbReference type="Gene3D" id="3.40.50.1820">
    <property type="entry name" value="alpha/beta hydrolase"/>
    <property type="match status" value="1"/>
</dbReference>
<protein>
    <recommendedName>
        <fullName evidence="5">DUF676 domain-containing protein</fullName>
    </recommendedName>
</protein>
<dbReference type="OrthoDB" id="273452at2759"/>
<evidence type="ECO:0000256" key="3">
    <source>
        <dbReference type="SAM" id="MobiDB-lite"/>
    </source>
</evidence>
<name>A0A2K1QN77_9PEZI</name>
<evidence type="ECO:0000256" key="4">
    <source>
        <dbReference type="SAM" id="Phobius"/>
    </source>
</evidence>
<keyword evidence="2" id="KW-0442">Lipid degradation</keyword>
<accession>A0A2K1QN77</accession>
<keyword evidence="2" id="KW-0443">Lipid metabolism</keyword>
<evidence type="ECO:0000313" key="7">
    <source>
        <dbReference type="Proteomes" id="UP000243797"/>
    </source>
</evidence>
<dbReference type="InterPro" id="IPR044294">
    <property type="entry name" value="Lipase-like"/>
</dbReference>
<dbReference type="InterPro" id="IPR029058">
    <property type="entry name" value="AB_hydrolase_fold"/>
</dbReference>
<keyword evidence="7" id="KW-1185">Reference proteome</keyword>
<evidence type="ECO:0000256" key="1">
    <source>
        <dbReference type="ARBA" id="ARBA00007920"/>
    </source>
</evidence>
<dbReference type="GO" id="GO:0047372">
    <property type="term" value="F:monoacylglycerol lipase activity"/>
    <property type="evidence" value="ECO:0007669"/>
    <property type="project" value="TreeGrafter"/>
</dbReference>
<keyword evidence="4" id="KW-0812">Transmembrane</keyword>
<comment type="similarity">
    <text evidence="1">Belongs to the putative lipase ROG1 family.</text>
</comment>
<proteinExistence type="inferred from homology"/>
<dbReference type="AlphaFoldDB" id="A0A2K1QN77"/>
<dbReference type="PANTHER" id="PTHR12482:SF65">
    <property type="entry name" value="ESTERASE, PUTATIVE (AFU_ORTHOLOGUE AFUA_3G12320)-RELATED"/>
    <property type="match status" value="1"/>
</dbReference>
<evidence type="ECO:0000256" key="2">
    <source>
        <dbReference type="ARBA" id="ARBA00022963"/>
    </source>
</evidence>
<sequence>MDPASSKADHLVVVIHGLWGNPSHVEFLAKSLRDAYSDQIHVLVAKSSANSYTYDGIETGGERITNEVEAEIKKLEDTGTSIRKFSMIGYSMGGLVARYAIGLLYSAGLFDRIEPTNFTTFATPHLGVRAPLTGTASRVWNVLGARTLSTSGQQMFLIDDFRSTGRPLLSLMADSNSIFIRALASFKHRTLYANIINDRSVVYYSASISSTDPFVDLSKVQLHHLQNTESVILDPDYPVSHKQPIPLPLLDRVRSTAMTTVTSIPWAFFVTFILPFGAVIFLTSAGIQTIRSAQRRKLHDSGKAGVEVEKYRSSPFIMDELRSVADRVYNAAANTVPGGEEYLPTPLPEEAERQGLLSGKGDESAETLVGTEREDKGNPSTTGSDERFPTLALTKEQFDMIENLNKVGFEKFRVHITQVRHSHAAIVVRTPWRPGFGEGRTVVKHWVSQFVV</sequence>
<dbReference type="SUPFAM" id="SSF53474">
    <property type="entry name" value="alpha/beta-Hydrolases"/>
    <property type="match status" value="1"/>
</dbReference>
<organism evidence="6 7">
    <name type="scientific">Sphaceloma murrayae</name>
    <dbReference type="NCBI Taxonomy" id="2082308"/>
    <lineage>
        <taxon>Eukaryota</taxon>
        <taxon>Fungi</taxon>
        <taxon>Dikarya</taxon>
        <taxon>Ascomycota</taxon>
        <taxon>Pezizomycotina</taxon>
        <taxon>Dothideomycetes</taxon>
        <taxon>Dothideomycetidae</taxon>
        <taxon>Myriangiales</taxon>
        <taxon>Elsinoaceae</taxon>
        <taxon>Sphaceloma</taxon>
    </lineage>
</organism>
<feature type="region of interest" description="Disordered" evidence="3">
    <location>
        <begin position="354"/>
        <end position="387"/>
    </location>
</feature>
<keyword evidence="4" id="KW-1133">Transmembrane helix</keyword>
<comment type="caution">
    <text evidence="6">The sequence shown here is derived from an EMBL/GenBank/DDBJ whole genome shotgun (WGS) entry which is preliminary data.</text>
</comment>
<gene>
    <name evidence="6" type="ORF">CAC42_84</name>
</gene>
<dbReference type="EMBL" id="NKHZ01000057">
    <property type="protein sequence ID" value="PNS16584.1"/>
    <property type="molecule type" value="Genomic_DNA"/>
</dbReference>
<dbReference type="GO" id="GO:0016042">
    <property type="term" value="P:lipid catabolic process"/>
    <property type="evidence" value="ECO:0007669"/>
    <property type="project" value="UniProtKB-KW"/>
</dbReference>
<dbReference type="PANTHER" id="PTHR12482">
    <property type="entry name" value="LIPASE ROG1-RELATED-RELATED"/>
    <property type="match status" value="1"/>
</dbReference>
<dbReference type="FunCoup" id="A0A2K1QN77">
    <property type="interactions" value="126"/>
</dbReference>
<feature type="transmembrane region" description="Helical" evidence="4">
    <location>
        <begin position="264"/>
        <end position="287"/>
    </location>
</feature>
<evidence type="ECO:0000259" key="5">
    <source>
        <dbReference type="Pfam" id="PF05057"/>
    </source>
</evidence>
<keyword evidence="4" id="KW-0472">Membrane</keyword>
<feature type="domain" description="DUF676" evidence="5">
    <location>
        <begin position="6"/>
        <end position="206"/>
    </location>
</feature>
<dbReference type="GO" id="GO:0005811">
    <property type="term" value="C:lipid droplet"/>
    <property type="evidence" value="ECO:0007669"/>
    <property type="project" value="TreeGrafter"/>
</dbReference>
<reference evidence="6 7" key="1">
    <citation type="submission" date="2017-06" db="EMBL/GenBank/DDBJ databases">
        <title>Draft genome sequence of a variant of Elsinoe murrayae.</title>
        <authorList>
            <person name="Cheng Q."/>
        </authorList>
    </citation>
    <scope>NUCLEOTIDE SEQUENCE [LARGE SCALE GENOMIC DNA]</scope>
    <source>
        <strain evidence="6 7">CQ-2017a</strain>
    </source>
</reference>